<dbReference type="AlphaFoldDB" id="A0A183HQZ6"/>
<organism evidence="4">
    <name type="scientific">Onchocerca flexuosa</name>
    <dbReference type="NCBI Taxonomy" id="387005"/>
    <lineage>
        <taxon>Eukaryota</taxon>
        <taxon>Metazoa</taxon>
        <taxon>Ecdysozoa</taxon>
        <taxon>Nematoda</taxon>
        <taxon>Chromadorea</taxon>
        <taxon>Rhabditida</taxon>
        <taxon>Spirurina</taxon>
        <taxon>Spiruromorpha</taxon>
        <taxon>Filarioidea</taxon>
        <taxon>Onchocercidae</taxon>
        <taxon>Onchocerca</taxon>
    </lineage>
</organism>
<protein>
    <submittedName>
        <fullName evidence="2 4">Uncharacterized protein</fullName>
    </submittedName>
</protein>
<sequence>MALFLIISLNVKITNANIENYMDFGDLNNKNLQMRSVSVPDQSDDQGSANVSEEQIQGTSQEVIADSKSFDINGVPLDLPVIDQVVGKRTKRYSSRFCGSRLMEAILRICNGCVKPIGSKLVEHKRCKLKFSFQFITIFI</sequence>
<keyword evidence="1" id="KW-0732">Signal</keyword>
<feature type="signal peptide" evidence="1">
    <location>
        <begin position="1"/>
        <end position="16"/>
    </location>
</feature>
<feature type="chain" id="PRO_5044552606" evidence="1">
    <location>
        <begin position="17"/>
        <end position="140"/>
    </location>
</feature>
<keyword evidence="3" id="KW-1185">Reference proteome</keyword>
<evidence type="ECO:0000313" key="3">
    <source>
        <dbReference type="Proteomes" id="UP000267606"/>
    </source>
</evidence>
<evidence type="ECO:0000313" key="2">
    <source>
        <dbReference type="EMBL" id="VDO64345.1"/>
    </source>
</evidence>
<evidence type="ECO:0000313" key="4">
    <source>
        <dbReference type="WBParaSite" id="OFLC_0000990701-mRNA-1"/>
    </source>
</evidence>
<accession>A0A183HQZ6</accession>
<proteinExistence type="predicted"/>
<evidence type="ECO:0000256" key="1">
    <source>
        <dbReference type="SAM" id="SignalP"/>
    </source>
</evidence>
<dbReference type="WBParaSite" id="OFLC_0000990701-mRNA-1">
    <property type="protein sequence ID" value="OFLC_0000990701-mRNA-1"/>
    <property type="gene ID" value="OFLC_0000990701"/>
</dbReference>
<reference evidence="4" key="1">
    <citation type="submission" date="2016-06" db="UniProtKB">
        <authorList>
            <consortium name="WormBaseParasite"/>
        </authorList>
    </citation>
    <scope>IDENTIFICATION</scope>
</reference>
<gene>
    <name evidence="2" type="ORF">OFLC_LOCUS9906</name>
</gene>
<name>A0A183HQZ6_9BILA</name>
<dbReference type="EMBL" id="UZAJ01012654">
    <property type="protein sequence ID" value="VDO64345.1"/>
    <property type="molecule type" value="Genomic_DNA"/>
</dbReference>
<dbReference type="Proteomes" id="UP000267606">
    <property type="component" value="Unassembled WGS sequence"/>
</dbReference>
<reference evidence="2 3" key="2">
    <citation type="submission" date="2018-11" db="EMBL/GenBank/DDBJ databases">
        <authorList>
            <consortium name="Pathogen Informatics"/>
        </authorList>
    </citation>
    <scope>NUCLEOTIDE SEQUENCE [LARGE SCALE GENOMIC DNA]</scope>
</reference>